<dbReference type="OrthoDB" id="66546at2759"/>
<comment type="similarity">
    <text evidence="1 5">Belongs to the TUBGCP family.</text>
</comment>
<dbReference type="PANTHER" id="PTHR19302">
    <property type="entry name" value="GAMMA TUBULIN COMPLEX PROTEIN"/>
    <property type="match status" value="1"/>
</dbReference>
<dbReference type="InParanoid" id="G4THD1"/>
<dbReference type="GO" id="GO:0000922">
    <property type="term" value="C:spindle pole"/>
    <property type="evidence" value="ECO:0007669"/>
    <property type="project" value="InterPro"/>
</dbReference>
<feature type="domain" description="Gamma tubulin complex component C-terminal" evidence="7">
    <location>
        <begin position="731"/>
        <end position="897"/>
    </location>
</feature>
<feature type="compositionally biased region" description="Basic residues" evidence="6">
    <location>
        <begin position="884"/>
        <end position="899"/>
    </location>
</feature>
<evidence type="ECO:0000313" key="9">
    <source>
        <dbReference type="EMBL" id="CCA70717.1"/>
    </source>
</evidence>
<feature type="region of interest" description="Disordered" evidence="6">
    <location>
        <begin position="871"/>
        <end position="939"/>
    </location>
</feature>
<dbReference type="InterPro" id="IPR042241">
    <property type="entry name" value="GCP_C_sf"/>
</dbReference>
<dbReference type="GO" id="GO:0051011">
    <property type="term" value="F:microtubule minus-end binding"/>
    <property type="evidence" value="ECO:0007669"/>
    <property type="project" value="TreeGrafter"/>
</dbReference>
<dbReference type="Gene3D" id="1.20.120.1900">
    <property type="entry name" value="Gamma-tubulin complex, C-terminal domain"/>
    <property type="match status" value="1"/>
</dbReference>
<feature type="compositionally biased region" description="Basic and acidic residues" evidence="6">
    <location>
        <begin position="871"/>
        <end position="883"/>
    </location>
</feature>
<dbReference type="GO" id="GO:0000278">
    <property type="term" value="P:mitotic cell cycle"/>
    <property type="evidence" value="ECO:0007669"/>
    <property type="project" value="TreeGrafter"/>
</dbReference>
<dbReference type="STRING" id="1109443.G4THD1"/>
<dbReference type="GO" id="GO:0007020">
    <property type="term" value="P:microtubule nucleation"/>
    <property type="evidence" value="ECO:0007669"/>
    <property type="project" value="InterPro"/>
</dbReference>
<dbReference type="GO" id="GO:0031122">
    <property type="term" value="P:cytoplasmic microtubule organization"/>
    <property type="evidence" value="ECO:0007669"/>
    <property type="project" value="TreeGrafter"/>
</dbReference>
<dbReference type="AlphaFoldDB" id="G4THD1"/>
<dbReference type="InterPro" id="IPR041470">
    <property type="entry name" value="GCP_N"/>
</dbReference>
<proteinExistence type="inferred from homology"/>
<gene>
    <name evidence="9" type="ORF">PIIN_04651</name>
</gene>
<keyword evidence="4 5" id="KW-0206">Cytoskeleton</keyword>
<evidence type="ECO:0000256" key="4">
    <source>
        <dbReference type="ARBA" id="ARBA00023212"/>
    </source>
</evidence>
<dbReference type="Pfam" id="PF17681">
    <property type="entry name" value="GCP_N_terminal"/>
    <property type="match status" value="1"/>
</dbReference>
<dbReference type="GO" id="GO:0000930">
    <property type="term" value="C:gamma-tubulin complex"/>
    <property type="evidence" value="ECO:0007669"/>
    <property type="project" value="TreeGrafter"/>
</dbReference>
<evidence type="ECO:0000313" key="10">
    <source>
        <dbReference type="Proteomes" id="UP000007148"/>
    </source>
</evidence>
<dbReference type="eggNOG" id="KOG4344">
    <property type="taxonomic scope" value="Eukaryota"/>
</dbReference>
<reference evidence="9 10" key="1">
    <citation type="journal article" date="2011" name="PLoS Pathog.">
        <title>Endophytic Life Strategies Decoded by Genome and Transcriptome Analyses of the Mutualistic Root Symbiont Piriformospora indica.</title>
        <authorList>
            <person name="Zuccaro A."/>
            <person name="Lahrmann U."/>
            <person name="Guldener U."/>
            <person name="Langen G."/>
            <person name="Pfiffi S."/>
            <person name="Biedenkopf D."/>
            <person name="Wong P."/>
            <person name="Samans B."/>
            <person name="Grimm C."/>
            <person name="Basiewicz M."/>
            <person name="Murat C."/>
            <person name="Martin F."/>
            <person name="Kogel K.H."/>
        </authorList>
    </citation>
    <scope>NUCLEOTIDE SEQUENCE [LARGE SCALE GENOMIC DNA]</scope>
    <source>
        <strain evidence="9 10">DSM 11827</strain>
    </source>
</reference>
<comment type="caution">
    <text evidence="9">The sequence shown here is derived from an EMBL/GenBank/DDBJ whole genome shotgun (WGS) entry which is preliminary data.</text>
</comment>
<feature type="region of interest" description="Disordered" evidence="6">
    <location>
        <begin position="122"/>
        <end position="169"/>
    </location>
</feature>
<accession>G4THD1</accession>
<organism evidence="9 10">
    <name type="scientific">Serendipita indica (strain DSM 11827)</name>
    <name type="common">Root endophyte fungus</name>
    <name type="synonym">Piriformospora indica</name>
    <dbReference type="NCBI Taxonomy" id="1109443"/>
    <lineage>
        <taxon>Eukaryota</taxon>
        <taxon>Fungi</taxon>
        <taxon>Dikarya</taxon>
        <taxon>Basidiomycota</taxon>
        <taxon>Agaricomycotina</taxon>
        <taxon>Agaricomycetes</taxon>
        <taxon>Sebacinales</taxon>
        <taxon>Serendipitaceae</taxon>
        <taxon>Serendipita</taxon>
    </lineage>
</organism>
<dbReference type="Pfam" id="PF04130">
    <property type="entry name" value="GCP_C_terminal"/>
    <property type="match status" value="1"/>
</dbReference>
<keyword evidence="2 5" id="KW-0963">Cytoplasm</keyword>
<feature type="domain" description="Gamma tubulin complex component protein N-terminal" evidence="8">
    <location>
        <begin position="253"/>
        <end position="663"/>
    </location>
</feature>
<dbReference type="GO" id="GO:0005874">
    <property type="term" value="C:microtubule"/>
    <property type="evidence" value="ECO:0007669"/>
    <property type="project" value="UniProtKB-KW"/>
</dbReference>
<evidence type="ECO:0000259" key="8">
    <source>
        <dbReference type="Pfam" id="PF17681"/>
    </source>
</evidence>
<dbReference type="HOGENOM" id="CLU_286852_0_0_1"/>
<keyword evidence="10" id="KW-1185">Reference proteome</keyword>
<evidence type="ECO:0000256" key="6">
    <source>
        <dbReference type="SAM" id="MobiDB-lite"/>
    </source>
</evidence>
<dbReference type="GO" id="GO:0005816">
    <property type="term" value="C:spindle pole body"/>
    <property type="evidence" value="ECO:0007669"/>
    <property type="project" value="UniProtKB-ARBA"/>
</dbReference>
<dbReference type="GO" id="GO:0051321">
    <property type="term" value="P:meiotic cell cycle"/>
    <property type="evidence" value="ECO:0007669"/>
    <property type="project" value="TreeGrafter"/>
</dbReference>
<feature type="compositionally biased region" description="Polar residues" evidence="6">
    <location>
        <begin position="137"/>
        <end position="155"/>
    </location>
</feature>
<name>G4THD1_SERID</name>
<dbReference type="EMBL" id="CAFZ01000092">
    <property type="protein sequence ID" value="CCA70717.1"/>
    <property type="molecule type" value="Genomic_DNA"/>
</dbReference>
<evidence type="ECO:0000256" key="3">
    <source>
        <dbReference type="ARBA" id="ARBA00022701"/>
    </source>
</evidence>
<keyword evidence="3 5" id="KW-0493">Microtubule</keyword>
<evidence type="ECO:0000256" key="2">
    <source>
        <dbReference type="ARBA" id="ARBA00022490"/>
    </source>
</evidence>
<protein>
    <recommendedName>
        <fullName evidence="5">Spindle pole body component</fullName>
    </recommendedName>
</protein>
<evidence type="ECO:0000256" key="1">
    <source>
        <dbReference type="ARBA" id="ARBA00010337"/>
    </source>
</evidence>
<dbReference type="InterPro" id="IPR007259">
    <property type="entry name" value="GCP"/>
</dbReference>
<dbReference type="GO" id="GO:0051225">
    <property type="term" value="P:spindle assembly"/>
    <property type="evidence" value="ECO:0007669"/>
    <property type="project" value="TreeGrafter"/>
</dbReference>
<dbReference type="Proteomes" id="UP000007148">
    <property type="component" value="Unassembled WGS sequence"/>
</dbReference>
<evidence type="ECO:0000259" key="7">
    <source>
        <dbReference type="Pfam" id="PF04130"/>
    </source>
</evidence>
<comment type="subcellular location">
    <subcellularLocation>
        <location evidence="5">Cytoplasm</location>
        <location evidence="5">Cytoskeleton</location>
        <location evidence="5">Microtubule organizing center</location>
    </subcellularLocation>
</comment>
<sequence length="999" mass="112975">MLENRQMFSETLSTTDVRIQRVAKKARINVEDNLAAALIQSWEHLKKIASDDFQEDEEIRASNLPELVHFLMELSNPPMPSTLIHADIVLSSEREMSTRKGGLTWASIMEEEPFEGEHWEGIFPAKGNQTRGDDTDSLSSIGSAFNSEPEGSQLDQTEDSETSLSTQEVTSDVHLTIPVQREYFRGSSLRSREIVEGLRRKQNWREESTAELPWNRPFNLADPSTFAATSDLAARGKLSQQAQPKIIQEVDAVRNVLLLLQGIDSPITTFMADDYGDRTQASIVSDVPRLMHLSFESYQSILLEFCFMATKLQEMRFFVKSVYELRERQFNPNLKPINSPSLSRTLEAFAEGVDKYIHDVEIWSAQQEETIVHARNGLGRPAVVTLLSCSHALKEKAQGVLSIIQDILRQVLKQDLLKVSTTHHRRDVEKLGFLRAAEFSSIPPYALATRLLDRLGDAVKTQFAIGELEAASTLSQLFVATAEPLWESIGKWIMRGMLVRLASPEDEDDEPADPELFVRRRDIEFVSPDFWEQGYTLQVEVDSDDEEIPNGATLVPDVFRPLAAGVLGAGKAVGLLRTIGIDPFQSITHGGLTEQWQPFRQVYKTATSMRSPSLAPEGDSNAMDGDKNYQLRVAFDSLGFILLEHVSPWCNLAQAQLKHLLFEDCTLMEHLTKIESFYFMRRGDAMSAFCDLVFNKLDAQQKWHDIHFLNTALRQTAKIDRKPWIEPDLIQFIVPFPLTYLLRRPSAQVYTSVFVLLLQLRRAKTVIERILLKGSLQSEEQTDANSFYALRGKFSWLLRHVLDKSVRTFHTELSKAVSLDEMIELHDNHLGRIQSLCLLQSKTAALHRTVLSILDLALYFGECLSTYMNERDNNSERQKDSTLARKRRRRHQRRARHAARNVIGFSDTHQTESTSSSSEGDVGELEEGNGDSMVMGPPALANSTSFAEESFVVKVDRMSEELDGLVRYVRKAVDVLAGTTTPIASIFGILSFMLEEWDL</sequence>
<evidence type="ECO:0000256" key="5">
    <source>
        <dbReference type="RuleBase" id="RU363050"/>
    </source>
</evidence>
<dbReference type="GO" id="GO:0043015">
    <property type="term" value="F:gamma-tubulin binding"/>
    <property type="evidence" value="ECO:0007669"/>
    <property type="project" value="InterPro"/>
</dbReference>
<dbReference type="OMA" id="QHWEGAY"/>
<dbReference type="PANTHER" id="PTHR19302:SF33">
    <property type="entry name" value="GAMMA-TUBULIN COMPLEX COMPONENT 5"/>
    <property type="match status" value="1"/>
</dbReference>
<dbReference type="InterPro" id="IPR040457">
    <property type="entry name" value="GCP_C"/>
</dbReference>